<dbReference type="EMBL" id="SAEB01000001">
    <property type="protein sequence ID" value="RVD89245.1"/>
    <property type="molecule type" value="Genomic_DNA"/>
</dbReference>
<evidence type="ECO:0000313" key="3">
    <source>
        <dbReference type="Proteomes" id="UP000283090"/>
    </source>
</evidence>
<comment type="caution">
    <text evidence="2">The sequence shown here is derived from an EMBL/GenBank/DDBJ whole genome shotgun (WGS) entry which is preliminary data.</text>
</comment>
<dbReference type="PANTHER" id="PTHR33606">
    <property type="entry name" value="PROTEIN YCII"/>
    <property type="match status" value="1"/>
</dbReference>
<accession>A0A437AD79</accession>
<dbReference type="VEuPathDB" id="FungiDB:DFL_000261"/>
<evidence type="ECO:0000313" key="2">
    <source>
        <dbReference type="EMBL" id="RVD89245.1"/>
    </source>
</evidence>
<dbReference type="GeneID" id="93582572"/>
<gene>
    <name evidence="2" type="ORF">DFL_000261</name>
</gene>
<name>A0A437AD79_ARTFL</name>
<evidence type="ECO:0008006" key="4">
    <source>
        <dbReference type="Google" id="ProtNLM"/>
    </source>
</evidence>
<proteinExistence type="predicted"/>
<dbReference type="Gene3D" id="3.30.70.1060">
    <property type="entry name" value="Dimeric alpha+beta barrel"/>
    <property type="match status" value="1"/>
</dbReference>
<feature type="compositionally biased region" description="Polar residues" evidence="1">
    <location>
        <begin position="47"/>
        <end position="59"/>
    </location>
</feature>
<dbReference type="InterPro" id="IPR011008">
    <property type="entry name" value="Dimeric_a/b-barrel"/>
</dbReference>
<sequence>MATEQYFIIVPDLPSAPRLAVRPKHFAKISQESPTSLPRTLFGGAYLSSQPTPEATSTPEKWPFAGSSLVLELPAGSGEGAVKEWLKNDPYSTGGVWDWENARIFKFKAGVSNVKELSTGGAAAVATASGDGETEA</sequence>
<dbReference type="SUPFAM" id="SSF54909">
    <property type="entry name" value="Dimeric alpha+beta barrel"/>
    <property type="match status" value="1"/>
</dbReference>
<protein>
    <recommendedName>
        <fullName evidence="4">YCII-related domain-containing protein</fullName>
    </recommendedName>
</protein>
<dbReference type="RefSeq" id="XP_067494789.1">
    <property type="nucleotide sequence ID" value="XM_067631421.1"/>
</dbReference>
<dbReference type="Proteomes" id="UP000283090">
    <property type="component" value="Unassembled WGS sequence"/>
</dbReference>
<dbReference type="OrthoDB" id="5519740at2759"/>
<dbReference type="PANTHER" id="PTHR33606:SF3">
    <property type="entry name" value="PROTEIN YCII"/>
    <property type="match status" value="1"/>
</dbReference>
<reference evidence="2 3" key="1">
    <citation type="submission" date="2019-01" db="EMBL/GenBank/DDBJ databases">
        <title>Intercellular communication is required for trap formation in the nematode-trapping fungus Duddingtonia flagrans.</title>
        <authorList>
            <person name="Youssar L."/>
            <person name="Wernet V."/>
            <person name="Hensel N."/>
            <person name="Hildebrandt H.-G."/>
            <person name="Fischer R."/>
        </authorList>
    </citation>
    <scope>NUCLEOTIDE SEQUENCE [LARGE SCALE GENOMIC DNA]</scope>
    <source>
        <strain evidence="2 3">CBS H-5679</strain>
    </source>
</reference>
<feature type="region of interest" description="Disordered" evidence="1">
    <location>
        <begin position="41"/>
        <end position="60"/>
    </location>
</feature>
<dbReference type="InterPro" id="IPR051807">
    <property type="entry name" value="Sec-metab_biosynth-assoc"/>
</dbReference>
<evidence type="ECO:0000256" key="1">
    <source>
        <dbReference type="SAM" id="MobiDB-lite"/>
    </source>
</evidence>
<keyword evidence="3" id="KW-1185">Reference proteome</keyword>
<organism evidence="2 3">
    <name type="scientific">Arthrobotrys flagrans</name>
    <name type="common">Nematode-trapping fungus</name>
    <name type="synonym">Trichothecium flagrans</name>
    <dbReference type="NCBI Taxonomy" id="97331"/>
    <lineage>
        <taxon>Eukaryota</taxon>
        <taxon>Fungi</taxon>
        <taxon>Dikarya</taxon>
        <taxon>Ascomycota</taxon>
        <taxon>Pezizomycotina</taxon>
        <taxon>Orbiliomycetes</taxon>
        <taxon>Orbiliales</taxon>
        <taxon>Orbiliaceae</taxon>
        <taxon>Arthrobotrys</taxon>
    </lineage>
</organism>
<dbReference type="AlphaFoldDB" id="A0A437AD79"/>